<keyword evidence="3 7" id="KW-0732">Signal</keyword>
<comment type="similarity">
    <text evidence="1">Belongs to the peptidase C40 family.</text>
</comment>
<evidence type="ECO:0000313" key="10">
    <source>
        <dbReference type="Proteomes" id="UP001597476"/>
    </source>
</evidence>
<evidence type="ECO:0000256" key="4">
    <source>
        <dbReference type="ARBA" id="ARBA00022801"/>
    </source>
</evidence>
<dbReference type="Proteomes" id="UP001597476">
    <property type="component" value="Unassembled WGS sequence"/>
</dbReference>
<dbReference type="Gene3D" id="2.60.40.1120">
    <property type="entry name" value="Carboxypeptidase-like, regulatory domain"/>
    <property type="match status" value="1"/>
</dbReference>
<evidence type="ECO:0000256" key="5">
    <source>
        <dbReference type="ARBA" id="ARBA00022807"/>
    </source>
</evidence>
<protein>
    <submittedName>
        <fullName evidence="9">NlpC/P60 family protein</fullName>
    </submittedName>
</protein>
<dbReference type="InterPro" id="IPR008969">
    <property type="entry name" value="CarboxyPept-like_regulatory"/>
</dbReference>
<dbReference type="PROSITE" id="PS51935">
    <property type="entry name" value="NLPC_P60"/>
    <property type="match status" value="1"/>
</dbReference>
<dbReference type="Pfam" id="PF00877">
    <property type="entry name" value="NLPC_P60"/>
    <property type="match status" value="1"/>
</dbReference>
<keyword evidence="10" id="KW-1185">Reference proteome</keyword>
<name>A0ABW5TAP1_9FLAO</name>
<dbReference type="SUPFAM" id="SSF54001">
    <property type="entry name" value="Cysteine proteinases"/>
    <property type="match status" value="1"/>
</dbReference>
<evidence type="ECO:0000259" key="8">
    <source>
        <dbReference type="PROSITE" id="PS51935"/>
    </source>
</evidence>
<feature type="compositionally biased region" description="Basic residues" evidence="6">
    <location>
        <begin position="116"/>
        <end position="133"/>
    </location>
</feature>
<evidence type="ECO:0000313" key="9">
    <source>
        <dbReference type="EMBL" id="MFD2726296.1"/>
    </source>
</evidence>
<evidence type="ECO:0000256" key="3">
    <source>
        <dbReference type="ARBA" id="ARBA00022729"/>
    </source>
</evidence>
<dbReference type="PANTHER" id="PTHR47360">
    <property type="entry name" value="MUREIN DD-ENDOPEPTIDASE MEPS/MUREIN LD-CARBOXYPEPTIDASE"/>
    <property type="match status" value="1"/>
</dbReference>
<keyword evidence="4" id="KW-0378">Hydrolase</keyword>
<reference evidence="10" key="1">
    <citation type="journal article" date="2019" name="Int. J. Syst. Evol. Microbiol.">
        <title>The Global Catalogue of Microorganisms (GCM) 10K type strain sequencing project: providing services to taxonomists for standard genome sequencing and annotation.</title>
        <authorList>
            <consortium name="The Broad Institute Genomics Platform"/>
            <consortium name="The Broad Institute Genome Sequencing Center for Infectious Disease"/>
            <person name="Wu L."/>
            <person name="Ma J."/>
        </authorList>
    </citation>
    <scope>NUCLEOTIDE SEQUENCE [LARGE SCALE GENOMIC DNA]</scope>
    <source>
        <strain evidence="10">KCTC 42398</strain>
    </source>
</reference>
<proteinExistence type="inferred from homology"/>
<evidence type="ECO:0000256" key="1">
    <source>
        <dbReference type="ARBA" id="ARBA00007074"/>
    </source>
</evidence>
<dbReference type="Gene3D" id="3.90.1720.10">
    <property type="entry name" value="endopeptidase domain like (from Nostoc punctiforme)"/>
    <property type="match status" value="1"/>
</dbReference>
<feature type="chain" id="PRO_5045104748" evidence="7">
    <location>
        <begin position="23"/>
        <end position="316"/>
    </location>
</feature>
<gene>
    <name evidence="9" type="ORF">ACFSR8_08725</name>
</gene>
<dbReference type="PANTHER" id="PTHR47360:SF1">
    <property type="entry name" value="ENDOPEPTIDASE NLPC-RELATED"/>
    <property type="match status" value="1"/>
</dbReference>
<feature type="compositionally biased region" description="Basic and acidic residues" evidence="6">
    <location>
        <begin position="134"/>
        <end position="144"/>
    </location>
</feature>
<dbReference type="RefSeq" id="WP_380291095.1">
    <property type="nucleotide sequence ID" value="NZ_JBHULY010000016.1"/>
</dbReference>
<dbReference type="InterPro" id="IPR052062">
    <property type="entry name" value="Murein_DD/LD_carboxypeptidase"/>
</dbReference>
<organism evidence="9 10">
    <name type="scientific">Hyunsoonleella rubra</name>
    <dbReference type="NCBI Taxonomy" id="1737062"/>
    <lineage>
        <taxon>Bacteria</taxon>
        <taxon>Pseudomonadati</taxon>
        <taxon>Bacteroidota</taxon>
        <taxon>Flavobacteriia</taxon>
        <taxon>Flavobacteriales</taxon>
        <taxon>Flavobacteriaceae</taxon>
    </lineage>
</organism>
<comment type="caution">
    <text evidence="9">The sequence shown here is derived from an EMBL/GenBank/DDBJ whole genome shotgun (WGS) entry which is preliminary data.</text>
</comment>
<evidence type="ECO:0000256" key="6">
    <source>
        <dbReference type="SAM" id="MobiDB-lite"/>
    </source>
</evidence>
<dbReference type="InterPro" id="IPR000064">
    <property type="entry name" value="NLP_P60_dom"/>
</dbReference>
<dbReference type="SUPFAM" id="SSF49464">
    <property type="entry name" value="Carboxypeptidase regulatory domain-like"/>
    <property type="match status" value="1"/>
</dbReference>
<dbReference type="EMBL" id="JBHULY010000016">
    <property type="protein sequence ID" value="MFD2726296.1"/>
    <property type="molecule type" value="Genomic_DNA"/>
</dbReference>
<feature type="domain" description="NlpC/P60" evidence="8">
    <location>
        <begin position="180"/>
        <end position="311"/>
    </location>
</feature>
<feature type="region of interest" description="Disordered" evidence="6">
    <location>
        <begin position="116"/>
        <end position="144"/>
    </location>
</feature>
<evidence type="ECO:0000256" key="2">
    <source>
        <dbReference type="ARBA" id="ARBA00022670"/>
    </source>
</evidence>
<evidence type="ECO:0000256" key="7">
    <source>
        <dbReference type="SAM" id="SignalP"/>
    </source>
</evidence>
<dbReference type="InterPro" id="IPR038765">
    <property type="entry name" value="Papain-like_cys_pep_sf"/>
</dbReference>
<keyword evidence="5" id="KW-0788">Thiol protease</keyword>
<sequence length="316" mass="36255">MKISIKKILLLLCFFAINGTLISQNSVDGIIGEKGSNNPILNATVTIDINGNHFVRTTDLSGKFQFGGIVPEGRWFIAIRKEGYEDVDWNEFEVKDKRTDLGVVFMEITKKERKRRDKERKKLEKLKKKKDKHKAPEPKIEEQPVVEPEKEILPVAKTTASNYVALQEKYGKILGVEPSEITNLLLYEFIEKWIGTPYSLSGETESGIDCSSFTQRLFNEVYGIYLERIAQRQYESDNTNDFGDKNYLEEGDLLFFGSSRQNITHVGVYLNNDKFVHSTSYKKDTGNSGVKISSLKHRHWKNLYIRAGRRTDNNGK</sequence>
<feature type="signal peptide" evidence="7">
    <location>
        <begin position="1"/>
        <end position="22"/>
    </location>
</feature>
<accession>A0ABW5TAP1</accession>
<keyword evidence="2" id="KW-0645">Protease</keyword>